<reference evidence="3" key="1">
    <citation type="submission" date="2018-02" db="EMBL/GenBank/DDBJ databases">
        <authorList>
            <person name="Hausmann B."/>
        </authorList>
    </citation>
    <scope>NUCLEOTIDE SEQUENCE [LARGE SCALE GENOMIC DNA]</scope>
    <source>
        <strain evidence="3">Peat soil MAG SbA1</strain>
    </source>
</reference>
<gene>
    <name evidence="2" type="ORF">SBA1_30010</name>
</gene>
<evidence type="ECO:0000313" key="2">
    <source>
        <dbReference type="EMBL" id="SPF40159.1"/>
    </source>
</evidence>
<sequence length="456" mass="48749">MIRFEHIFVGLVMLIGVPLWSQVDNTPAQPEQAGPADNSSSSEINDTRMQAPPLVSGQAYPVELTSQERSNYLRGGVAFTTAYSDNVLGSVEEHPVSDVSYSVAPVVALDTTTPREHLVLTYAPGFTFYQRTSARNEADQNAAIEFQYRLSPHVTFSARDGFQKSSSVFNQPDLTSTGGVSGGAEGTNFSVIAPIADRLSNSGNVGLNYQFSLNGMIGASGTFSNLHYPNPSQVPGLFDSSSQAGLAFYSLRIAKKHYFGVTYQYQRLLSYPTGGQNETQTHAVFAFYTVYPAKGFSISFFGGPQHSDTVLVSPVLHLQQWTPAGGASLGWQGLWNSFAISYMHVVSSGGGLVGAVQSDSASASVLQRFTKSLNASLAGGYAQNNVLGGSVIGVSNGHSISGTASLGQQFGQHLSVQLGYTRIHQDYSSVAVLALTPDTNREFVGLSYQFARPLGR</sequence>
<dbReference type="OrthoDB" id="114309at2"/>
<organism evidence="2 3">
    <name type="scientific">Candidatus Sulfotelmatobacter kueseliae</name>
    <dbReference type="NCBI Taxonomy" id="2042962"/>
    <lineage>
        <taxon>Bacteria</taxon>
        <taxon>Pseudomonadati</taxon>
        <taxon>Acidobacteriota</taxon>
        <taxon>Terriglobia</taxon>
        <taxon>Terriglobales</taxon>
        <taxon>Candidatus Korobacteraceae</taxon>
        <taxon>Candidatus Sulfotelmatobacter</taxon>
    </lineage>
</organism>
<protein>
    <submittedName>
        <fullName evidence="2">Uncharacterized protein</fullName>
    </submittedName>
</protein>
<name>A0A2U3KKG2_9BACT</name>
<dbReference type="Proteomes" id="UP000238701">
    <property type="component" value="Unassembled WGS sequence"/>
</dbReference>
<evidence type="ECO:0000313" key="3">
    <source>
        <dbReference type="Proteomes" id="UP000238701"/>
    </source>
</evidence>
<evidence type="ECO:0000256" key="1">
    <source>
        <dbReference type="SAM" id="MobiDB-lite"/>
    </source>
</evidence>
<dbReference type="EMBL" id="OMOD01000122">
    <property type="protein sequence ID" value="SPF40159.1"/>
    <property type="molecule type" value="Genomic_DNA"/>
</dbReference>
<feature type="region of interest" description="Disordered" evidence="1">
    <location>
        <begin position="26"/>
        <end position="47"/>
    </location>
</feature>
<proteinExistence type="predicted"/>
<accession>A0A2U3KKG2</accession>
<feature type="compositionally biased region" description="Polar residues" evidence="1">
    <location>
        <begin position="37"/>
        <end position="47"/>
    </location>
</feature>
<dbReference type="AlphaFoldDB" id="A0A2U3KKG2"/>